<evidence type="ECO:0000313" key="10">
    <source>
        <dbReference type="Proteomes" id="UP000290365"/>
    </source>
</evidence>
<dbReference type="GO" id="GO:0003735">
    <property type="term" value="F:structural constituent of ribosome"/>
    <property type="evidence" value="ECO:0007669"/>
    <property type="project" value="InterPro"/>
</dbReference>
<evidence type="ECO:0000256" key="6">
    <source>
        <dbReference type="HAMAP-Rule" id="MF_01363"/>
    </source>
</evidence>
<dbReference type="GO" id="GO:1990904">
    <property type="term" value="C:ribonucleoprotein complex"/>
    <property type="evidence" value="ECO:0007669"/>
    <property type="project" value="UniProtKB-KW"/>
</dbReference>
<evidence type="ECO:0000256" key="3">
    <source>
        <dbReference type="ARBA" id="ARBA00022884"/>
    </source>
</evidence>
<evidence type="ECO:0000256" key="1">
    <source>
        <dbReference type="ARBA" id="ARBA00008563"/>
    </source>
</evidence>
<comment type="function">
    <text evidence="6 7">This protein binds to 23S rRNA in the presence of protein L20.</text>
</comment>
<dbReference type="EMBL" id="CP035758">
    <property type="protein sequence ID" value="QBD81030.1"/>
    <property type="molecule type" value="Genomic_DNA"/>
</dbReference>
<accession>A0A4P6K084</accession>
<proteinExistence type="inferred from homology"/>
<dbReference type="InterPro" id="IPR001787">
    <property type="entry name" value="Ribosomal_bL21"/>
</dbReference>
<keyword evidence="2 6" id="KW-0699">rRNA-binding</keyword>
<dbReference type="InterPro" id="IPR028909">
    <property type="entry name" value="bL21-like"/>
</dbReference>
<dbReference type="SUPFAM" id="SSF141091">
    <property type="entry name" value="L21p-like"/>
    <property type="match status" value="1"/>
</dbReference>
<evidence type="ECO:0000256" key="2">
    <source>
        <dbReference type="ARBA" id="ARBA00022730"/>
    </source>
</evidence>
<organism evidence="9 10">
    <name type="scientific">Ktedonosporobacter rubrisoli</name>
    <dbReference type="NCBI Taxonomy" id="2509675"/>
    <lineage>
        <taxon>Bacteria</taxon>
        <taxon>Bacillati</taxon>
        <taxon>Chloroflexota</taxon>
        <taxon>Ktedonobacteria</taxon>
        <taxon>Ktedonobacterales</taxon>
        <taxon>Ktedonosporobacteraceae</taxon>
        <taxon>Ktedonosporobacter</taxon>
    </lineage>
</organism>
<dbReference type="PROSITE" id="PS01169">
    <property type="entry name" value="RIBOSOMAL_L21"/>
    <property type="match status" value="1"/>
</dbReference>
<feature type="compositionally biased region" description="Low complexity" evidence="8">
    <location>
        <begin position="153"/>
        <end position="162"/>
    </location>
</feature>
<dbReference type="GO" id="GO:0019843">
    <property type="term" value="F:rRNA binding"/>
    <property type="evidence" value="ECO:0007669"/>
    <property type="project" value="UniProtKB-UniRule"/>
</dbReference>
<protein>
    <recommendedName>
        <fullName evidence="6">Large ribosomal subunit protein bL21</fullName>
    </recommendedName>
</protein>
<dbReference type="AlphaFoldDB" id="A0A4P6K084"/>
<gene>
    <name evidence="6 9" type="primary">rplU</name>
    <name evidence="9" type="ORF">EPA93_35700</name>
</gene>
<evidence type="ECO:0000256" key="4">
    <source>
        <dbReference type="ARBA" id="ARBA00022980"/>
    </source>
</evidence>
<sequence length="188" mass="20258">MFAVIKSGGRQYKVSVGQTLEVNRLSVEDGAQIEIGDVLLISDADRSLVGTPFVADASVLATVAGQKRGKKLIVFKYKSKKRYRHKRGHRQELTVLTIDDIVANGKSLLTGEAPKAKEVPSQEAPAQEVPPQPAPEQPAPAPVKEEKKDEVAAEPVAVASEPVAEKKPRRRRTTKAAAAETAKSSTEE</sequence>
<keyword evidence="3 6" id="KW-0694">RNA-binding</keyword>
<dbReference type="HAMAP" id="MF_01363">
    <property type="entry name" value="Ribosomal_bL21"/>
    <property type="match status" value="1"/>
</dbReference>
<comment type="subunit">
    <text evidence="6">Part of the 50S ribosomal subunit. Contacts protein L20.</text>
</comment>
<dbReference type="RefSeq" id="WP_129892092.1">
    <property type="nucleotide sequence ID" value="NZ_CP035758.1"/>
</dbReference>
<dbReference type="GO" id="GO:0005840">
    <property type="term" value="C:ribosome"/>
    <property type="evidence" value="ECO:0007669"/>
    <property type="project" value="UniProtKB-KW"/>
</dbReference>
<evidence type="ECO:0000256" key="8">
    <source>
        <dbReference type="SAM" id="MobiDB-lite"/>
    </source>
</evidence>
<feature type="compositionally biased region" description="Low complexity" evidence="8">
    <location>
        <begin position="175"/>
        <end position="188"/>
    </location>
</feature>
<evidence type="ECO:0000256" key="7">
    <source>
        <dbReference type="RuleBase" id="RU000562"/>
    </source>
</evidence>
<dbReference type="Proteomes" id="UP000290365">
    <property type="component" value="Chromosome"/>
</dbReference>
<name>A0A4P6K084_KTERU</name>
<dbReference type="PANTHER" id="PTHR21349:SF0">
    <property type="entry name" value="LARGE RIBOSOMAL SUBUNIT PROTEIN BL21M"/>
    <property type="match status" value="1"/>
</dbReference>
<feature type="region of interest" description="Disordered" evidence="8">
    <location>
        <begin position="113"/>
        <end position="188"/>
    </location>
</feature>
<keyword evidence="4 6" id="KW-0689">Ribosomal protein</keyword>
<dbReference type="InterPro" id="IPR036164">
    <property type="entry name" value="bL21-like_sf"/>
</dbReference>
<keyword evidence="5 6" id="KW-0687">Ribonucleoprotein</keyword>
<comment type="similarity">
    <text evidence="1 6 7">Belongs to the bacterial ribosomal protein bL21 family.</text>
</comment>
<dbReference type="Pfam" id="PF00829">
    <property type="entry name" value="Ribosomal_L21p"/>
    <property type="match status" value="1"/>
</dbReference>
<feature type="compositionally biased region" description="Pro residues" evidence="8">
    <location>
        <begin position="128"/>
        <end position="141"/>
    </location>
</feature>
<evidence type="ECO:0000256" key="5">
    <source>
        <dbReference type="ARBA" id="ARBA00023274"/>
    </source>
</evidence>
<dbReference type="GO" id="GO:0005737">
    <property type="term" value="C:cytoplasm"/>
    <property type="evidence" value="ECO:0007669"/>
    <property type="project" value="UniProtKB-ARBA"/>
</dbReference>
<dbReference type="KEGG" id="kbs:EPA93_35700"/>
<dbReference type="NCBIfam" id="TIGR00061">
    <property type="entry name" value="L21"/>
    <property type="match status" value="1"/>
</dbReference>
<evidence type="ECO:0000313" key="9">
    <source>
        <dbReference type="EMBL" id="QBD81030.1"/>
    </source>
</evidence>
<reference evidence="9 10" key="1">
    <citation type="submission" date="2019-01" db="EMBL/GenBank/DDBJ databases">
        <title>Ktedonosporobacter rubrisoli SCAWS-G2.</title>
        <authorList>
            <person name="Huang Y."/>
            <person name="Yan B."/>
        </authorList>
    </citation>
    <scope>NUCLEOTIDE SEQUENCE [LARGE SCALE GENOMIC DNA]</scope>
    <source>
        <strain evidence="9 10">SCAWS-G2</strain>
    </source>
</reference>
<dbReference type="InterPro" id="IPR018258">
    <property type="entry name" value="Ribosomal_bL21_CS"/>
</dbReference>
<dbReference type="OrthoDB" id="9813334at2"/>
<dbReference type="PANTHER" id="PTHR21349">
    <property type="entry name" value="50S RIBOSOMAL PROTEIN L21"/>
    <property type="match status" value="1"/>
</dbReference>
<keyword evidence="10" id="KW-1185">Reference proteome</keyword>
<dbReference type="GO" id="GO:0006412">
    <property type="term" value="P:translation"/>
    <property type="evidence" value="ECO:0007669"/>
    <property type="project" value="UniProtKB-UniRule"/>
</dbReference>